<dbReference type="AlphaFoldDB" id="A0A8T0HF44"/>
<dbReference type="EMBL" id="CM026427">
    <property type="protein sequence ID" value="KAG0569585.1"/>
    <property type="molecule type" value="Genomic_DNA"/>
</dbReference>
<dbReference type="GO" id="GO:0003723">
    <property type="term" value="F:RNA binding"/>
    <property type="evidence" value="ECO:0007669"/>
    <property type="project" value="TreeGrafter"/>
</dbReference>
<dbReference type="PROSITE" id="PS50126">
    <property type="entry name" value="S1"/>
    <property type="match status" value="2"/>
</dbReference>
<proteinExistence type="predicted"/>
<evidence type="ECO:0000259" key="1">
    <source>
        <dbReference type="PROSITE" id="PS50126"/>
    </source>
</evidence>
<accession>A0A8T0HF44</accession>
<dbReference type="InterPro" id="IPR012340">
    <property type="entry name" value="NA-bd_OB-fold"/>
</dbReference>
<feature type="domain" description="S1 motif" evidence="1">
    <location>
        <begin position="357"/>
        <end position="430"/>
    </location>
</feature>
<sequence length="584" mass="63941">MLAPKALHLWEGDSLRLAARENADSKSASCSSPLRQWKAHLQRRSRVKVGSGRRSRALAVVSSQGTGVVGNSKEGFVRVSDGGASQSCLDGTDVRVPFEENGDSGSEDFRDGMAGFGCGEPGVDDRFDGNGFRVMLRSPDSASDGWPESFSSSDYGHISDRYLDSGVQDVGSLVGVDDLGKKGRDPLKEEVASIERFARARAAGRELVKRRDEVDLGSEVEDGVYFEPKVGDFVIGTVASGNSGKLEVDIGAKKLAHMFRKDVMPLDVCNVREMSWELPEGDSIDGNGISGHTDGPRYVHDEEVLNLALEVSMPVERGSVFVMEVKGLTPTGIAVLSARSVARGYAWQRVRQLQEQNVILEVQITEWTSAGLISKIEGLRAFLPIYNLVNRPPESSTPGTVSYKEYVGQFLSVMIHSVDEMKSNLVVSEKKAWVAKNAYIGALVDGIVTDVQPYGVHLRIKDTDLSGVLHISNISRARIDDIGNLFTIGEEVRAMVVPSNIKRRISFCTADLEIEDGLILRDKEAVYQGAERIAAEIASAYKNRNFESEDSDDYVDSGEQEIVIANRDWLDFGDNTNLDWKLPL</sequence>
<dbReference type="SMART" id="SM00316">
    <property type="entry name" value="S1"/>
    <property type="match status" value="2"/>
</dbReference>
<dbReference type="InterPro" id="IPR003029">
    <property type="entry name" value="S1_domain"/>
</dbReference>
<keyword evidence="3" id="KW-1185">Reference proteome</keyword>
<dbReference type="SUPFAM" id="SSF50249">
    <property type="entry name" value="Nucleic acid-binding proteins"/>
    <property type="match status" value="2"/>
</dbReference>
<dbReference type="PANTHER" id="PTHR15838">
    <property type="entry name" value="NUCLEOLAR PROTEIN OF 40 KDA"/>
    <property type="match status" value="1"/>
</dbReference>
<dbReference type="Pfam" id="PF00575">
    <property type="entry name" value="S1"/>
    <property type="match status" value="1"/>
</dbReference>
<comment type="caution">
    <text evidence="2">The sequence shown here is derived from an EMBL/GenBank/DDBJ whole genome shotgun (WGS) entry which is preliminary data.</text>
</comment>
<gene>
    <name evidence="2" type="ORF">KC19_6G100900</name>
</gene>
<organism evidence="2 3">
    <name type="scientific">Ceratodon purpureus</name>
    <name type="common">Fire moss</name>
    <name type="synonym">Dicranum purpureum</name>
    <dbReference type="NCBI Taxonomy" id="3225"/>
    <lineage>
        <taxon>Eukaryota</taxon>
        <taxon>Viridiplantae</taxon>
        <taxon>Streptophyta</taxon>
        <taxon>Embryophyta</taxon>
        <taxon>Bryophyta</taxon>
        <taxon>Bryophytina</taxon>
        <taxon>Bryopsida</taxon>
        <taxon>Dicranidae</taxon>
        <taxon>Pseudoditrichales</taxon>
        <taxon>Ditrichaceae</taxon>
        <taxon>Ceratodon</taxon>
    </lineage>
</organism>
<evidence type="ECO:0000313" key="3">
    <source>
        <dbReference type="Proteomes" id="UP000822688"/>
    </source>
</evidence>
<dbReference type="Gene3D" id="2.40.50.140">
    <property type="entry name" value="Nucleic acid-binding proteins"/>
    <property type="match status" value="1"/>
</dbReference>
<protein>
    <recommendedName>
        <fullName evidence="1">S1 motif domain-containing protein</fullName>
    </recommendedName>
</protein>
<name>A0A8T0HF44_CERPU</name>
<dbReference type="GO" id="GO:0043489">
    <property type="term" value="P:RNA stabilization"/>
    <property type="evidence" value="ECO:0007669"/>
    <property type="project" value="TreeGrafter"/>
</dbReference>
<evidence type="ECO:0000313" key="2">
    <source>
        <dbReference type="EMBL" id="KAG0569585.1"/>
    </source>
</evidence>
<dbReference type="Proteomes" id="UP000822688">
    <property type="component" value="Chromosome 6"/>
</dbReference>
<reference evidence="2 3" key="1">
    <citation type="submission" date="2020-06" db="EMBL/GenBank/DDBJ databases">
        <title>WGS assembly of Ceratodon purpureus strain R40.</title>
        <authorList>
            <person name="Carey S.B."/>
            <person name="Jenkins J."/>
            <person name="Shu S."/>
            <person name="Lovell J.T."/>
            <person name="Sreedasyam A."/>
            <person name="Maumus F."/>
            <person name="Tiley G.P."/>
            <person name="Fernandez-Pozo N."/>
            <person name="Barry K."/>
            <person name="Chen C."/>
            <person name="Wang M."/>
            <person name="Lipzen A."/>
            <person name="Daum C."/>
            <person name="Saski C.A."/>
            <person name="Payton A.C."/>
            <person name="Mcbreen J.C."/>
            <person name="Conrad R.E."/>
            <person name="Kollar L.M."/>
            <person name="Olsson S."/>
            <person name="Huttunen S."/>
            <person name="Landis J.B."/>
            <person name="Wickett N.J."/>
            <person name="Johnson M.G."/>
            <person name="Rensing S.A."/>
            <person name="Grimwood J."/>
            <person name="Schmutz J."/>
            <person name="Mcdaniel S.F."/>
        </authorList>
    </citation>
    <scope>NUCLEOTIDE SEQUENCE [LARGE SCALE GENOMIC DNA]</scope>
    <source>
        <strain evidence="2 3">R40</strain>
    </source>
</reference>
<dbReference type="PANTHER" id="PTHR15838:SF3">
    <property type="entry name" value="PROTEIN PIGMENT DEFECTIVE 338, CHLOROPLASTIC"/>
    <property type="match status" value="1"/>
</dbReference>
<feature type="domain" description="S1 motif" evidence="1">
    <location>
        <begin position="441"/>
        <end position="510"/>
    </location>
</feature>